<dbReference type="PROSITE" id="PS51257">
    <property type="entry name" value="PROKAR_LIPOPROTEIN"/>
    <property type="match status" value="1"/>
</dbReference>
<dbReference type="Gene3D" id="3.30.565.10">
    <property type="entry name" value="Histidine kinase-like ATPase, C-terminal domain"/>
    <property type="match status" value="1"/>
</dbReference>
<dbReference type="InterPro" id="IPR005467">
    <property type="entry name" value="His_kinase_dom"/>
</dbReference>
<dbReference type="AlphaFoldDB" id="A0A1H7GCH6"/>
<dbReference type="Gene3D" id="2.130.10.10">
    <property type="entry name" value="YVTN repeat-like/Quinoprotein amine dehydrogenase"/>
    <property type="match status" value="2"/>
</dbReference>
<evidence type="ECO:0000256" key="2">
    <source>
        <dbReference type="ARBA" id="ARBA00012438"/>
    </source>
</evidence>
<accession>A0A1H7GCH6</accession>
<dbReference type="Pfam" id="PF07495">
    <property type="entry name" value="Y_Y_Y"/>
    <property type="match status" value="1"/>
</dbReference>
<dbReference type="CDD" id="cd00082">
    <property type="entry name" value="HisKA"/>
    <property type="match status" value="1"/>
</dbReference>
<dbReference type="PROSITE" id="PS50109">
    <property type="entry name" value="HIS_KIN"/>
    <property type="match status" value="1"/>
</dbReference>
<keyword evidence="3" id="KW-0597">Phosphoprotein</keyword>
<evidence type="ECO:0000256" key="3">
    <source>
        <dbReference type="ARBA" id="ARBA00022553"/>
    </source>
</evidence>
<dbReference type="Gene3D" id="2.60.40.10">
    <property type="entry name" value="Immunoglobulins"/>
    <property type="match status" value="1"/>
</dbReference>
<dbReference type="InterPro" id="IPR036890">
    <property type="entry name" value="HATPase_C_sf"/>
</dbReference>
<dbReference type="OrthoDB" id="9809670at2"/>
<dbReference type="EMBL" id="FNZN01000001">
    <property type="protein sequence ID" value="SEK35986.1"/>
    <property type="molecule type" value="Genomic_DNA"/>
</dbReference>
<feature type="domain" description="Histidine kinase" evidence="5">
    <location>
        <begin position="965"/>
        <end position="1202"/>
    </location>
</feature>
<dbReference type="InterPro" id="IPR004358">
    <property type="entry name" value="Sig_transdc_His_kin-like_C"/>
</dbReference>
<proteinExistence type="predicted"/>
<comment type="catalytic activity">
    <reaction evidence="1">
        <text>ATP + protein L-histidine = ADP + protein N-phospho-L-histidine.</text>
        <dbReference type="EC" id="2.7.13.3"/>
    </reaction>
</comment>
<gene>
    <name evidence="6" type="ORF">SAMN04488008_101336</name>
</gene>
<evidence type="ECO:0000256" key="1">
    <source>
        <dbReference type="ARBA" id="ARBA00000085"/>
    </source>
</evidence>
<dbReference type="EC" id="2.7.13.3" evidence="2"/>
<dbReference type="InterPro" id="IPR003594">
    <property type="entry name" value="HATPase_dom"/>
</dbReference>
<dbReference type="InterPro" id="IPR036097">
    <property type="entry name" value="HisK_dim/P_sf"/>
</dbReference>
<dbReference type="SUPFAM" id="SSF55874">
    <property type="entry name" value="ATPase domain of HSP90 chaperone/DNA topoisomerase II/histidine kinase"/>
    <property type="match status" value="1"/>
</dbReference>
<dbReference type="InterPro" id="IPR011110">
    <property type="entry name" value="Reg_prop"/>
</dbReference>
<dbReference type="Proteomes" id="UP000198990">
    <property type="component" value="Unassembled WGS sequence"/>
</dbReference>
<dbReference type="SUPFAM" id="SSF63829">
    <property type="entry name" value="Calcium-dependent phosphotriesterase"/>
    <property type="match status" value="1"/>
</dbReference>
<reference evidence="7" key="1">
    <citation type="submission" date="2016-10" db="EMBL/GenBank/DDBJ databases">
        <authorList>
            <person name="Varghese N."/>
            <person name="Submissions S."/>
        </authorList>
    </citation>
    <scope>NUCLEOTIDE SEQUENCE [LARGE SCALE GENOMIC DNA]</scope>
    <source>
        <strain evidence="7">DSM 16471</strain>
    </source>
</reference>
<dbReference type="InterPro" id="IPR013783">
    <property type="entry name" value="Ig-like_fold"/>
</dbReference>
<evidence type="ECO:0000259" key="5">
    <source>
        <dbReference type="PROSITE" id="PS50109"/>
    </source>
</evidence>
<name>A0A1H7GCH6_9FLAO</name>
<dbReference type="Pfam" id="PF02518">
    <property type="entry name" value="HATPase_c"/>
    <property type="match status" value="1"/>
</dbReference>
<dbReference type="RefSeq" id="WP_143057765.1">
    <property type="nucleotide sequence ID" value="NZ_FNZN01000001.1"/>
</dbReference>
<keyword evidence="4" id="KW-0812">Transmembrane</keyword>
<evidence type="ECO:0000313" key="7">
    <source>
        <dbReference type="Proteomes" id="UP000198990"/>
    </source>
</evidence>
<protein>
    <recommendedName>
        <fullName evidence="2">histidine kinase</fullName>
        <ecNumber evidence="2">2.7.13.3</ecNumber>
    </recommendedName>
</protein>
<dbReference type="PANTHER" id="PTHR43547:SF2">
    <property type="entry name" value="HYBRID SIGNAL TRANSDUCTION HISTIDINE KINASE C"/>
    <property type="match status" value="1"/>
</dbReference>
<evidence type="ECO:0000313" key="6">
    <source>
        <dbReference type="EMBL" id="SEK35986.1"/>
    </source>
</evidence>
<dbReference type="STRING" id="228957.SAMN04488008_101336"/>
<feature type="transmembrane region" description="Helical" evidence="4">
    <location>
        <begin position="893"/>
        <end position="913"/>
    </location>
</feature>
<dbReference type="InterPro" id="IPR015943">
    <property type="entry name" value="WD40/YVTN_repeat-like_dom_sf"/>
</dbReference>
<dbReference type="SUPFAM" id="SSF47384">
    <property type="entry name" value="Homodimeric domain of signal transducing histidine kinase"/>
    <property type="match status" value="1"/>
</dbReference>
<dbReference type="PANTHER" id="PTHR43547">
    <property type="entry name" value="TWO-COMPONENT HISTIDINE KINASE"/>
    <property type="match status" value="1"/>
</dbReference>
<dbReference type="InterPro" id="IPR003661">
    <property type="entry name" value="HisK_dim/P_dom"/>
</dbReference>
<keyword evidence="4" id="KW-0472">Membrane</keyword>
<dbReference type="Gene3D" id="1.10.287.130">
    <property type="match status" value="1"/>
</dbReference>
<organism evidence="6 7">
    <name type="scientific">Maribacter orientalis</name>
    <dbReference type="NCBI Taxonomy" id="228957"/>
    <lineage>
        <taxon>Bacteria</taxon>
        <taxon>Pseudomonadati</taxon>
        <taxon>Bacteroidota</taxon>
        <taxon>Flavobacteriia</taxon>
        <taxon>Flavobacteriales</taxon>
        <taxon>Flavobacteriaceae</taxon>
        <taxon>Maribacter</taxon>
    </lineage>
</organism>
<dbReference type="InterPro" id="IPR011123">
    <property type="entry name" value="Y_Y_Y"/>
</dbReference>
<dbReference type="Pfam" id="PF07494">
    <property type="entry name" value="Reg_prop"/>
    <property type="match status" value="1"/>
</dbReference>
<keyword evidence="4" id="KW-1133">Transmembrane helix</keyword>
<dbReference type="PRINTS" id="PR00344">
    <property type="entry name" value="BCTRLSENSOR"/>
</dbReference>
<keyword evidence="7" id="KW-1185">Reference proteome</keyword>
<dbReference type="GO" id="GO:0000155">
    <property type="term" value="F:phosphorelay sensor kinase activity"/>
    <property type="evidence" value="ECO:0007669"/>
    <property type="project" value="InterPro"/>
</dbReference>
<evidence type="ECO:0000256" key="4">
    <source>
        <dbReference type="SAM" id="Phobius"/>
    </source>
</evidence>
<dbReference type="SUPFAM" id="SSF69322">
    <property type="entry name" value="Tricorn protease domain 2"/>
    <property type="match status" value="1"/>
</dbReference>
<sequence length="1202" mass="135597">MKNTLLLRPILLISILYCLFLVSCQNQSKSETETTVGDFKTPETIPLTFTEQEPFEWETITSDTLKTPVTYSLNVDALPSKPFALNDFKPLKSPMKEFDMDWENYPTEQLKFDSVPFTVTTAPIKKPTITKMKPPGIMEGTNANLLQLSTNEGLTSNLIKTIIENKDGTTWIGTSQSLILYDGENSFSYDYTNINDMVFDDQGRLWLATFRNGLYVLDFKKNVQYTINVFGDQLSLVDILYDQSGVIYLSSYRDGIYSIDTKFENLKELVTKGTKLPLTLFEDHNENIWLSFEGGIGCIGKERHVLKFLPENLKLNFALDIKEDASGTIWICSPEKNEVLNLSLQQKKARTLTKENGYDIEGTRLQEDENGRMWIAANEKVFILSENRNSFKSIFTNSKIRLNGRGSILKRKDGSIWIGTLDKGIIMTNQFTLKTEYFDTSRGLINDQVWEIEEDSRGELWLGTNNGINIIDIKNNSIKAISTEQLNSRPNNTINFIKEISKDIYFLNTRPGFSILDRQKNTITHYDTSLDLFGAGISAINEHTFAIYTNQGLFVYDIKDNTLKKVVSKNDPDILKAGSGSVMVYDEEALWIPTTDGLAKVNLKTNSIYYLREEQGLIDNDTNAVLFSEEGELWVATLNGMAVLNLKENTLTNLKQENGLIPAELFDVVEKGKFMYAASLDGLIPIEKATFKTTNKGFYTFNGGLGFKSNDYLQGSPRFLKNGQFWSGAANPSSVFKLLVLDAAPQPDSLESSVFITNLFVMDENPGFNEKTGIDSLNNKVSSYAIKNNITWNSIKHPYSLAEGLVLPFDQNSLSFSYASGDLFNKDQLTYRFILDGEDEDWTYAAATTKTKNYYNLKPGNYTFKVAARGFTNTWSVPDELSFTINPPWWQTWWAYLLFGLLFVGAVWSFVSYRSRWLKKENRILEESVAHRTSQLKNKIDELKATQSQLIQSEKMASLGELTAGIAHEIQNPLNFVNNFSEVNKELLEELEEEIEKGNYDEVKALAKDVSANEDKIIFHGKRADGIVKGMLQHSRSSTGQKEMTDINTLSDEYLRLAYHGLRAKDKSFNATLNTDFDNSIDKINIVPQDMGRVILNLITNAFYVVKKKKEQNPKGYEPTVSVSTKKQGNMALIKVSDNGNGVPKQVLDKIFQPFFTTKPSGEGTGLGLSLSYDIVKVHGGELTVDTKQGEGTTFTISLPMN</sequence>
<dbReference type="SMART" id="SM00387">
    <property type="entry name" value="HATPase_c"/>
    <property type="match status" value="1"/>
</dbReference>